<evidence type="ECO:0000313" key="5">
    <source>
        <dbReference type="Proteomes" id="UP001064489"/>
    </source>
</evidence>
<dbReference type="AlphaFoldDB" id="A0AAD5IT44"/>
<dbReference type="InterPro" id="IPR002213">
    <property type="entry name" value="UDP_glucos_trans"/>
</dbReference>
<dbReference type="GO" id="GO:0080043">
    <property type="term" value="F:quercetin 3-O-glucosyltransferase activity"/>
    <property type="evidence" value="ECO:0007669"/>
    <property type="project" value="TreeGrafter"/>
</dbReference>
<protein>
    <submittedName>
        <fullName evidence="4">Uncharacterized protein</fullName>
    </submittedName>
</protein>
<evidence type="ECO:0000256" key="3">
    <source>
        <dbReference type="ARBA" id="ARBA00022679"/>
    </source>
</evidence>
<dbReference type="SUPFAM" id="SSF53756">
    <property type="entry name" value="UDP-Glycosyltransferase/glycogen phosphorylase"/>
    <property type="match status" value="1"/>
</dbReference>
<dbReference type="PANTHER" id="PTHR11926">
    <property type="entry name" value="GLUCOSYL/GLUCURONOSYL TRANSFERASES"/>
    <property type="match status" value="1"/>
</dbReference>
<evidence type="ECO:0000256" key="1">
    <source>
        <dbReference type="ARBA" id="ARBA00009995"/>
    </source>
</evidence>
<dbReference type="PANTHER" id="PTHR11926:SF1553">
    <property type="entry name" value="GLYCOSYLTRANSFERASE"/>
    <property type="match status" value="1"/>
</dbReference>
<dbReference type="Gene3D" id="3.40.50.2000">
    <property type="entry name" value="Glycogen Phosphorylase B"/>
    <property type="match status" value="2"/>
</dbReference>
<reference evidence="4" key="1">
    <citation type="journal article" date="2022" name="Plant J.">
        <title>Strategies of tolerance reflected in two North American maple genomes.</title>
        <authorList>
            <person name="McEvoy S.L."/>
            <person name="Sezen U.U."/>
            <person name="Trouern-Trend A."/>
            <person name="McMahon S.M."/>
            <person name="Schaberg P.G."/>
            <person name="Yang J."/>
            <person name="Wegrzyn J.L."/>
            <person name="Swenson N.G."/>
        </authorList>
    </citation>
    <scope>NUCLEOTIDE SEQUENCE</scope>
    <source>
        <strain evidence="4">91603</strain>
    </source>
</reference>
<name>A0AAD5IT44_ACENE</name>
<accession>A0AAD5IT44</accession>
<keyword evidence="3" id="KW-0808">Transferase</keyword>
<evidence type="ECO:0000313" key="4">
    <source>
        <dbReference type="EMBL" id="KAI9176268.1"/>
    </source>
</evidence>
<keyword evidence="5" id="KW-1185">Reference proteome</keyword>
<gene>
    <name evidence="4" type="ORF">LWI28_000583</name>
</gene>
<dbReference type="EMBL" id="JAJSOW010000102">
    <property type="protein sequence ID" value="KAI9176268.1"/>
    <property type="molecule type" value="Genomic_DNA"/>
</dbReference>
<comment type="similarity">
    <text evidence="1">Belongs to the UDP-glycosyltransferase family.</text>
</comment>
<dbReference type="Proteomes" id="UP001064489">
    <property type="component" value="Chromosome 5"/>
</dbReference>
<dbReference type="GO" id="GO:0080044">
    <property type="term" value="F:quercetin 7-O-glucosyltransferase activity"/>
    <property type="evidence" value="ECO:0007669"/>
    <property type="project" value="TreeGrafter"/>
</dbReference>
<dbReference type="Pfam" id="PF00201">
    <property type="entry name" value="UDPGT"/>
    <property type="match status" value="1"/>
</dbReference>
<proteinExistence type="inferred from homology"/>
<reference evidence="4" key="2">
    <citation type="submission" date="2023-02" db="EMBL/GenBank/DDBJ databases">
        <authorList>
            <person name="Swenson N.G."/>
            <person name="Wegrzyn J.L."/>
            <person name="Mcevoy S.L."/>
        </authorList>
    </citation>
    <scope>NUCLEOTIDE SEQUENCE</scope>
    <source>
        <strain evidence="4">91603</strain>
        <tissue evidence="4">Leaf</tissue>
    </source>
</reference>
<evidence type="ECO:0000256" key="2">
    <source>
        <dbReference type="ARBA" id="ARBA00022676"/>
    </source>
</evidence>
<keyword evidence="2" id="KW-0328">Glycosyltransferase</keyword>
<organism evidence="4 5">
    <name type="scientific">Acer negundo</name>
    <name type="common">Box elder</name>
    <dbReference type="NCBI Taxonomy" id="4023"/>
    <lineage>
        <taxon>Eukaryota</taxon>
        <taxon>Viridiplantae</taxon>
        <taxon>Streptophyta</taxon>
        <taxon>Embryophyta</taxon>
        <taxon>Tracheophyta</taxon>
        <taxon>Spermatophyta</taxon>
        <taxon>Magnoliopsida</taxon>
        <taxon>eudicotyledons</taxon>
        <taxon>Gunneridae</taxon>
        <taxon>Pentapetalae</taxon>
        <taxon>rosids</taxon>
        <taxon>malvids</taxon>
        <taxon>Sapindales</taxon>
        <taxon>Sapindaceae</taxon>
        <taxon>Hippocastanoideae</taxon>
        <taxon>Acereae</taxon>
        <taxon>Acer</taxon>
    </lineage>
</organism>
<sequence>MVLSNHQVVDWMAKIWKLGTVGPTLPSMYLDKRLEDDRDYGINLYKPNTSVCMSWLNDKPSGSVVYASYGSTVDVSQEQIEELAWGLKACNHYFLWVVRDSEEEKIPNKFKEETSDQGLVVNWCSQLEVLAHESVVALSHIVG</sequence>
<comment type="caution">
    <text evidence="4">The sequence shown here is derived from an EMBL/GenBank/DDBJ whole genome shotgun (WGS) entry which is preliminary data.</text>
</comment>